<dbReference type="AlphaFoldDB" id="A0A0N1IA62"/>
<dbReference type="EMBL" id="KQ459166">
    <property type="protein sequence ID" value="KPJ03552.1"/>
    <property type="molecule type" value="Genomic_DNA"/>
</dbReference>
<protein>
    <submittedName>
        <fullName evidence="1">Uncharacterized protein</fullName>
    </submittedName>
</protein>
<organism evidence="1 2">
    <name type="scientific">Papilio xuthus</name>
    <name type="common">Asian swallowtail butterfly</name>
    <dbReference type="NCBI Taxonomy" id="66420"/>
    <lineage>
        <taxon>Eukaryota</taxon>
        <taxon>Metazoa</taxon>
        <taxon>Ecdysozoa</taxon>
        <taxon>Arthropoda</taxon>
        <taxon>Hexapoda</taxon>
        <taxon>Insecta</taxon>
        <taxon>Pterygota</taxon>
        <taxon>Neoptera</taxon>
        <taxon>Endopterygota</taxon>
        <taxon>Lepidoptera</taxon>
        <taxon>Glossata</taxon>
        <taxon>Ditrysia</taxon>
        <taxon>Papilionoidea</taxon>
        <taxon>Papilionidae</taxon>
        <taxon>Papilioninae</taxon>
        <taxon>Papilio</taxon>
    </lineage>
</organism>
<reference evidence="1 2" key="1">
    <citation type="journal article" date="2015" name="Nat. Commun.">
        <title>Outbred genome sequencing and CRISPR/Cas9 gene editing in butterflies.</title>
        <authorList>
            <person name="Li X."/>
            <person name="Fan D."/>
            <person name="Zhang W."/>
            <person name="Liu G."/>
            <person name="Zhang L."/>
            <person name="Zhao L."/>
            <person name="Fang X."/>
            <person name="Chen L."/>
            <person name="Dong Y."/>
            <person name="Chen Y."/>
            <person name="Ding Y."/>
            <person name="Zhao R."/>
            <person name="Feng M."/>
            <person name="Zhu Y."/>
            <person name="Feng Y."/>
            <person name="Jiang X."/>
            <person name="Zhu D."/>
            <person name="Xiang H."/>
            <person name="Feng X."/>
            <person name="Li S."/>
            <person name="Wang J."/>
            <person name="Zhang G."/>
            <person name="Kronforst M.R."/>
            <person name="Wang W."/>
        </authorList>
    </citation>
    <scope>NUCLEOTIDE SEQUENCE [LARGE SCALE GENOMIC DNA]</scope>
    <source>
        <strain evidence="1">Ya'a_city_454_Px</strain>
        <tissue evidence="1">Whole body</tissue>
    </source>
</reference>
<keyword evidence="2" id="KW-1185">Reference proteome</keyword>
<dbReference type="Proteomes" id="UP000053268">
    <property type="component" value="Unassembled WGS sequence"/>
</dbReference>
<proteinExistence type="predicted"/>
<accession>A0A0N1IA62</accession>
<evidence type="ECO:0000313" key="2">
    <source>
        <dbReference type="Proteomes" id="UP000053268"/>
    </source>
</evidence>
<evidence type="ECO:0000313" key="1">
    <source>
        <dbReference type="EMBL" id="KPJ03552.1"/>
    </source>
</evidence>
<sequence length="100" mass="12474">MEAQQIQLYQMKEKQARRMAEIEFDKMWHEVTMKEADALAARMEYDAIERYRRDMECKQYSDYQLEQRRKQRENEKEMLRQESLRFKAIWDAENKKEEKG</sequence>
<name>A0A0N1IA62_PAPXU</name>
<gene>
    <name evidence="1" type="ORF">RR46_01623</name>
</gene>
<dbReference type="STRING" id="66420.A0A0N1IA62"/>